<gene>
    <name evidence="1" type="ORF">FRX31_002927</name>
</gene>
<organism evidence="1 2">
    <name type="scientific">Thalictrum thalictroides</name>
    <name type="common">Rue-anemone</name>
    <name type="synonym">Anemone thalictroides</name>
    <dbReference type="NCBI Taxonomy" id="46969"/>
    <lineage>
        <taxon>Eukaryota</taxon>
        <taxon>Viridiplantae</taxon>
        <taxon>Streptophyta</taxon>
        <taxon>Embryophyta</taxon>
        <taxon>Tracheophyta</taxon>
        <taxon>Spermatophyta</taxon>
        <taxon>Magnoliopsida</taxon>
        <taxon>Ranunculales</taxon>
        <taxon>Ranunculaceae</taxon>
        <taxon>Thalictroideae</taxon>
        <taxon>Thalictrum</taxon>
    </lineage>
</organism>
<accession>A0A7J6XEY5</accession>
<name>A0A7J6XEY5_THATH</name>
<proteinExistence type="predicted"/>
<protein>
    <submittedName>
        <fullName evidence="1">Uncharacterized protein</fullName>
    </submittedName>
</protein>
<evidence type="ECO:0000313" key="1">
    <source>
        <dbReference type="EMBL" id="KAF5207488.1"/>
    </source>
</evidence>
<comment type="caution">
    <text evidence="1">The sequence shown here is derived from an EMBL/GenBank/DDBJ whole genome shotgun (WGS) entry which is preliminary data.</text>
</comment>
<dbReference type="EMBL" id="JABWDY010001367">
    <property type="protein sequence ID" value="KAF5207488.1"/>
    <property type="molecule type" value="Genomic_DNA"/>
</dbReference>
<keyword evidence="2" id="KW-1185">Reference proteome</keyword>
<evidence type="ECO:0000313" key="2">
    <source>
        <dbReference type="Proteomes" id="UP000554482"/>
    </source>
</evidence>
<sequence length="91" mass="10809">MDNPNVEEAILHNQTILQEHDDELQSIAFNWYWTGRSINKVRKSVCDNLNLEYNNGHDRQWYTYECKDCKGLTGDNKHFGYPPYNAVGRWE</sequence>
<dbReference type="AlphaFoldDB" id="A0A7J6XEY5"/>
<dbReference type="Proteomes" id="UP000554482">
    <property type="component" value="Unassembled WGS sequence"/>
</dbReference>
<reference evidence="1 2" key="1">
    <citation type="submission" date="2020-06" db="EMBL/GenBank/DDBJ databases">
        <title>Transcriptomic and genomic resources for Thalictrum thalictroides and T. hernandezii: Facilitating candidate gene discovery in an emerging model plant lineage.</title>
        <authorList>
            <person name="Arias T."/>
            <person name="Riano-Pachon D.M."/>
            <person name="Di Stilio V.S."/>
        </authorList>
    </citation>
    <scope>NUCLEOTIDE SEQUENCE [LARGE SCALE GENOMIC DNA]</scope>
    <source>
        <strain evidence="2">cv. WT478/WT964</strain>
        <tissue evidence="1">Leaves</tissue>
    </source>
</reference>